<organism evidence="2 3">
    <name type="scientific">Aminivibrio pyruvatiphilus</name>
    <dbReference type="NCBI Taxonomy" id="1005740"/>
    <lineage>
        <taxon>Bacteria</taxon>
        <taxon>Thermotogati</taxon>
        <taxon>Synergistota</taxon>
        <taxon>Synergistia</taxon>
        <taxon>Synergistales</taxon>
        <taxon>Aminobacteriaceae</taxon>
        <taxon>Aminivibrio</taxon>
    </lineage>
</organism>
<dbReference type="OrthoDB" id="9803916at2"/>
<dbReference type="GO" id="GO:0016740">
    <property type="term" value="F:transferase activity"/>
    <property type="evidence" value="ECO:0007669"/>
    <property type="project" value="TreeGrafter"/>
</dbReference>
<dbReference type="RefSeq" id="WP_133955251.1">
    <property type="nucleotide sequence ID" value="NZ_SORI01000001.1"/>
</dbReference>
<dbReference type="Gene3D" id="3.60.15.10">
    <property type="entry name" value="Ribonuclease Z/Hydroxyacylglutathione hydrolase-like"/>
    <property type="match status" value="1"/>
</dbReference>
<dbReference type="Proteomes" id="UP000295066">
    <property type="component" value="Unassembled WGS sequence"/>
</dbReference>
<comment type="caution">
    <text evidence="2">The sequence shown here is derived from an EMBL/GenBank/DDBJ whole genome shotgun (WGS) entry which is preliminary data.</text>
</comment>
<dbReference type="PANTHER" id="PTHR13754:SF18">
    <property type="entry name" value="7,8-DIHYDROPTERIN-6-METHYL-4-(BETA-D-RIBOFURANOSYL)-AMINOBENZENE-5'-PHOSPHATE SYNTHASE"/>
    <property type="match status" value="1"/>
</dbReference>
<dbReference type="InterPro" id="IPR001279">
    <property type="entry name" value="Metallo-B-lactamas"/>
</dbReference>
<keyword evidence="3" id="KW-1185">Reference proteome</keyword>
<evidence type="ECO:0000313" key="2">
    <source>
        <dbReference type="EMBL" id="TDY64957.1"/>
    </source>
</evidence>
<proteinExistence type="predicted"/>
<dbReference type="AlphaFoldDB" id="A0A4R8MJX1"/>
<protein>
    <submittedName>
        <fullName evidence="2">7, 8-dihydropterin-6-yl-methyl-4-(Beta-D-ribofuranosyl)aminobenzene 5'-phosphate synthase</fullName>
    </submittedName>
</protein>
<gene>
    <name evidence="2" type="ORF">C8D99_101103</name>
</gene>
<accession>A0A4R8MJX1</accession>
<evidence type="ECO:0000313" key="3">
    <source>
        <dbReference type="Proteomes" id="UP000295066"/>
    </source>
</evidence>
<dbReference type="Pfam" id="PF00753">
    <property type="entry name" value="Lactamase_B"/>
    <property type="match status" value="1"/>
</dbReference>
<dbReference type="InterPro" id="IPR052926">
    <property type="entry name" value="Metallo-beta-lactamase_dom"/>
</dbReference>
<dbReference type="InterPro" id="IPR036866">
    <property type="entry name" value="RibonucZ/Hydroxyglut_hydro"/>
</dbReference>
<sequence>MLDSLEILTLVEDSVPMHGPFVAEHGLSFLLTGKKNGTIVRGLLDVGQSPEVLSHNMKGLGIRPESIDFLVLSHCHYDHTGGVAKFVASTGKANFPVVAHPALFRPHFKADPVLSSKGIQTGDEREAIEKAGGRLFLSSDPFPLADGLATTGQIPRVTGYEGPGKAFLTLEDGRVAPDSLPDDMGITARVKGKGVVVVAGCSHSGIVNILKRVRELYPDEPVEGVAGGLHLVNGSEEKMEKTLEGIREIGPKWIAAGHCTGFPMQVKLFQAFGTAFSPLCVGKKFVVEGA</sequence>
<evidence type="ECO:0000259" key="1">
    <source>
        <dbReference type="Pfam" id="PF00753"/>
    </source>
</evidence>
<dbReference type="PANTHER" id="PTHR13754">
    <property type="entry name" value="METALLO-BETA-LACTAMASE SUPERFAMILY PROTEIN"/>
    <property type="match status" value="1"/>
</dbReference>
<feature type="domain" description="Metallo-beta-lactamase" evidence="1">
    <location>
        <begin position="28"/>
        <end position="130"/>
    </location>
</feature>
<name>A0A4R8MJX1_9BACT</name>
<dbReference type="CDD" id="cd07713">
    <property type="entry name" value="DHPS-like_MBL-fold"/>
    <property type="match status" value="1"/>
</dbReference>
<reference evidence="2 3" key="1">
    <citation type="submission" date="2019-03" db="EMBL/GenBank/DDBJ databases">
        <title>Genomic Encyclopedia of Type Strains, Phase IV (KMG-IV): sequencing the most valuable type-strain genomes for metagenomic binning, comparative biology and taxonomic classification.</title>
        <authorList>
            <person name="Goeker M."/>
        </authorList>
    </citation>
    <scope>NUCLEOTIDE SEQUENCE [LARGE SCALE GENOMIC DNA]</scope>
    <source>
        <strain evidence="2 3">DSM 25964</strain>
    </source>
</reference>
<dbReference type="InterPro" id="IPR041712">
    <property type="entry name" value="DHPS-like_MBL-fold"/>
</dbReference>
<dbReference type="SUPFAM" id="SSF56281">
    <property type="entry name" value="Metallo-hydrolase/oxidoreductase"/>
    <property type="match status" value="1"/>
</dbReference>
<dbReference type="EMBL" id="SORI01000001">
    <property type="protein sequence ID" value="TDY64957.1"/>
    <property type="molecule type" value="Genomic_DNA"/>
</dbReference>